<evidence type="ECO:0000313" key="1">
    <source>
        <dbReference type="EMBL" id="MED6182015.1"/>
    </source>
</evidence>
<protein>
    <submittedName>
        <fullName evidence="1">Uncharacterized protein</fullName>
    </submittedName>
</protein>
<gene>
    <name evidence="1" type="ORF">PIB30_024803</name>
</gene>
<dbReference type="EMBL" id="JASCZI010181332">
    <property type="protein sequence ID" value="MED6182015.1"/>
    <property type="molecule type" value="Genomic_DNA"/>
</dbReference>
<keyword evidence="2" id="KW-1185">Reference proteome</keyword>
<name>A0ABU6WBR0_9FABA</name>
<sequence>MNFVKLMVVLTAWPPEGSGFKKKEYAIVRTSEYWVAVFFFLLELFDEIGAVLKSEPPRSANHHLKLLPSSSSFMSQFPFLQFSGHVFDVYCRHRTPKTFFSPLRFQRNKSLLNRTPDAPSRASKRRDVHHLQPIFPDCSGTVRSASTTNASD</sequence>
<organism evidence="1 2">
    <name type="scientific">Stylosanthes scabra</name>
    <dbReference type="NCBI Taxonomy" id="79078"/>
    <lineage>
        <taxon>Eukaryota</taxon>
        <taxon>Viridiplantae</taxon>
        <taxon>Streptophyta</taxon>
        <taxon>Embryophyta</taxon>
        <taxon>Tracheophyta</taxon>
        <taxon>Spermatophyta</taxon>
        <taxon>Magnoliopsida</taxon>
        <taxon>eudicotyledons</taxon>
        <taxon>Gunneridae</taxon>
        <taxon>Pentapetalae</taxon>
        <taxon>rosids</taxon>
        <taxon>fabids</taxon>
        <taxon>Fabales</taxon>
        <taxon>Fabaceae</taxon>
        <taxon>Papilionoideae</taxon>
        <taxon>50 kb inversion clade</taxon>
        <taxon>dalbergioids sensu lato</taxon>
        <taxon>Dalbergieae</taxon>
        <taxon>Pterocarpus clade</taxon>
        <taxon>Stylosanthes</taxon>
    </lineage>
</organism>
<accession>A0ABU6WBR0</accession>
<dbReference type="Proteomes" id="UP001341840">
    <property type="component" value="Unassembled WGS sequence"/>
</dbReference>
<comment type="caution">
    <text evidence="1">The sequence shown here is derived from an EMBL/GenBank/DDBJ whole genome shotgun (WGS) entry which is preliminary data.</text>
</comment>
<evidence type="ECO:0000313" key="2">
    <source>
        <dbReference type="Proteomes" id="UP001341840"/>
    </source>
</evidence>
<reference evidence="1 2" key="1">
    <citation type="journal article" date="2023" name="Plants (Basel)">
        <title>Bridging the Gap: Combining Genomics and Transcriptomics Approaches to Understand Stylosanthes scabra, an Orphan Legume from the Brazilian Caatinga.</title>
        <authorList>
            <person name="Ferreira-Neto J.R.C."/>
            <person name="da Silva M.D."/>
            <person name="Binneck E."/>
            <person name="de Melo N.F."/>
            <person name="da Silva R.H."/>
            <person name="de Melo A.L.T.M."/>
            <person name="Pandolfi V."/>
            <person name="Bustamante F.O."/>
            <person name="Brasileiro-Vidal A.C."/>
            <person name="Benko-Iseppon A.M."/>
        </authorList>
    </citation>
    <scope>NUCLEOTIDE SEQUENCE [LARGE SCALE GENOMIC DNA]</scope>
    <source>
        <tissue evidence="1">Leaves</tissue>
    </source>
</reference>
<proteinExistence type="predicted"/>